<protein>
    <submittedName>
        <fullName evidence="1">Uncharacterized protein</fullName>
    </submittedName>
</protein>
<evidence type="ECO:0000313" key="1">
    <source>
        <dbReference type="EMBL" id="KWV69179.1"/>
    </source>
</evidence>
<accession>A0A125QCM1</accession>
<evidence type="ECO:0000313" key="2">
    <source>
        <dbReference type="Proteomes" id="UP000061348"/>
    </source>
</evidence>
<name>A0A125QCM1_PSEFL</name>
<dbReference type="EMBL" id="LCYA01000323">
    <property type="protein sequence ID" value="KWV69179.1"/>
    <property type="molecule type" value="Genomic_DNA"/>
</dbReference>
<dbReference type="AlphaFoldDB" id="A0A125QCM1"/>
<dbReference type="Proteomes" id="UP000061348">
    <property type="component" value="Unassembled WGS sequence"/>
</dbReference>
<proteinExistence type="predicted"/>
<reference evidence="1 2" key="1">
    <citation type="submission" date="2015-05" db="EMBL/GenBank/DDBJ databases">
        <title>A genomic and transcriptomic approach to investigate the blue pigment phenotype in Pseudomonas fluorescens.</title>
        <authorList>
            <person name="Andreani N.A."/>
            <person name="Cardazzo B."/>
        </authorList>
    </citation>
    <scope>NUCLEOTIDE SEQUENCE [LARGE SCALE GENOMIC DNA]</scope>
    <source>
        <strain evidence="1 2">Ps_22</strain>
    </source>
</reference>
<organism evidence="1 2">
    <name type="scientific">Pseudomonas fluorescens</name>
    <dbReference type="NCBI Taxonomy" id="294"/>
    <lineage>
        <taxon>Bacteria</taxon>
        <taxon>Pseudomonadati</taxon>
        <taxon>Pseudomonadota</taxon>
        <taxon>Gammaproteobacteria</taxon>
        <taxon>Pseudomonadales</taxon>
        <taxon>Pseudomonadaceae</taxon>
        <taxon>Pseudomonas</taxon>
    </lineage>
</organism>
<gene>
    <name evidence="1" type="ORF">PFLmoz3_06295</name>
</gene>
<sequence>MENPDIPDGSPIQVTGTDFNHEALIVGEKAAKAGVELLQKEQIALEYGQDLVDCLEMLFQ</sequence>
<dbReference type="PATRIC" id="fig|294.194.peg.7007"/>
<comment type="caution">
    <text evidence="1">The sequence shown here is derived from an EMBL/GenBank/DDBJ whole genome shotgun (WGS) entry which is preliminary data.</text>
</comment>